<proteinExistence type="predicted"/>
<evidence type="ECO:0000313" key="2">
    <source>
        <dbReference type="EMBL" id="KKK55447.1"/>
    </source>
</evidence>
<dbReference type="Pfam" id="PF13676">
    <property type="entry name" value="TIR_2"/>
    <property type="match status" value="1"/>
</dbReference>
<dbReference type="GO" id="GO:0007165">
    <property type="term" value="P:signal transduction"/>
    <property type="evidence" value="ECO:0007669"/>
    <property type="project" value="InterPro"/>
</dbReference>
<protein>
    <recommendedName>
        <fullName evidence="1">TIR domain-containing protein</fullName>
    </recommendedName>
</protein>
<dbReference type="Gene3D" id="3.40.50.10140">
    <property type="entry name" value="Toll/interleukin-1 receptor homology (TIR) domain"/>
    <property type="match status" value="1"/>
</dbReference>
<feature type="domain" description="TIR" evidence="1">
    <location>
        <begin position="8"/>
        <end position="76"/>
    </location>
</feature>
<feature type="non-terminal residue" evidence="2">
    <location>
        <position position="76"/>
    </location>
</feature>
<accession>A0A0F8WF55</accession>
<reference evidence="2" key="1">
    <citation type="journal article" date="2015" name="Nature">
        <title>Complex archaea that bridge the gap between prokaryotes and eukaryotes.</title>
        <authorList>
            <person name="Spang A."/>
            <person name="Saw J.H."/>
            <person name="Jorgensen S.L."/>
            <person name="Zaremba-Niedzwiedzka K."/>
            <person name="Martijn J."/>
            <person name="Lind A.E."/>
            <person name="van Eijk R."/>
            <person name="Schleper C."/>
            <person name="Guy L."/>
            <person name="Ettema T.J."/>
        </authorList>
    </citation>
    <scope>NUCLEOTIDE SEQUENCE</scope>
</reference>
<comment type="caution">
    <text evidence="2">The sequence shown here is derived from an EMBL/GenBank/DDBJ whole genome shotgun (WGS) entry which is preliminary data.</text>
</comment>
<dbReference type="PROSITE" id="PS50104">
    <property type="entry name" value="TIR"/>
    <property type="match status" value="1"/>
</dbReference>
<evidence type="ECO:0000259" key="1">
    <source>
        <dbReference type="PROSITE" id="PS50104"/>
    </source>
</evidence>
<dbReference type="InterPro" id="IPR035897">
    <property type="entry name" value="Toll_tir_struct_dom_sf"/>
</dbReference>
<dbReference type="SUPFAM" id="SSF52200">
    <property type="entry name" value="Toll/Interleukin receptor TIR domain"/>
    <property type="match status" value="1"/>
</dbReference>
<dbReference type="EMBL" id="LAZR01065486">
    <property type="protein sequence ID" value="KKK55447.1"/>
    <property type="molecule type" value="Genomic_DNA"/>
</dbReference>
<gene>
    <name evidence="2" type="ORF">LCGC14_3074450</name>
</gene>
<dbReference type="InterPro" id="IPR000157">
    <property type="entry name" value="TIR_dom"/>
</dbReference>
<organism evidence="2">
    <name type="scientific">marine sediment metagenome</name>
    <dbReference type="NCBI Taxonomy" id="412755"/>
    <lineage>
        <taxon>unclassified sequences</taxon>
        <taxon>metagenomes</taxon>
        <taxon>ecological metagenomes</taxon>
    </lineage>
</organism>
<name>A0A0F8WF55_9ZZZZ</name>
<sequence>MTCKRGQFEYDAAISFAGEDRRKAKRLSQLLTEKGYRVFYDANLRAHLWGRNANEFERIYGPASRHVIALVSKDYV</sequence>
<dbReference type="AlphaFoldDB" id="A0A0F8WF55"/>